<accession>A0ABU4G684</accession>
<dbReference type="InterPro" id="IPR025889">
    <property type="entry name" value="GSP17M-like_dom"/>
</dbReference>
<dbReference type="EMBL" id="JAUBDI010000003">
    <property type="protein sequence ID" value="MDW0112483.1"/>
    <property type="molecule type" value="Genomic_DNA"/>
</dbReference>
<dbReference type="RefSeq" id="WP_317942378.1">
    <property type="nucleotide sequence ID" value="NZ_JAUBDI010000003.1"/>
</dbReference>
<reference evidence="3 4" key="1">
    <citation type="submission" date="2023-06" db="EMBL/GenBank/DDBJ databases">
        <title>Sporosarcina sp. nov., isolated from Korean traditional fermented seafood 'Jeotgal'.</title>
        <authorList>
            <person name="Yang A.I."/>
            <person name="Shin N.-R."/>
        </authorList>
    </citation>
    <scope>NUCLEOTIDE SEQUENCE [LARGE SCALE GENOMIC DNA]</scope>
    <source>
        <strain evidence="3 4">KCTC13119</strain>
    </source>
</reference>
<comment type="caution">
    <text evidence="3">The sequence shown here is derived from an EMBL/GenBank/DDBJ whole genome shotgun (WGS) entry which is preliminary data.</text>
</comment>
<feature type="region of interest" description="Disordered" evidence="1">
    <location>
        <begin position="268"/>
        <end position="323"/>
    </location>
</feature>
<name>A0ABU4G684_9BACL</name>
<keyword evidence="4" id="KW-1185">Reference proteome</keyword>
<feature type="compositionally biased region" description="Polar residues" evidence="1">
    <location>
        <begin position="291"/>
        <end position="306"/>
    </location>
</feature>
<gene>
    <name evidence="3" type="ORF">QT711_04745</name>
</gene>
<dbReference type="Pfam" id="PF11181">
    <property type="entry name" value="YflT"/>
    <property type="match status" value="1"/>
</dbReference>
<feature type="compositionally biased region" description="Basic and acidic residues" evidence="1">
    <location>
        <begin position="309"/>
        <end position="323"/>
    </location>
</feature>
<proteinExistence type="predicted"/>
<dbReference type="Proteomes" id="UP001282284">
    <property type="component" value="Unassembled WGS sequence"/>
</dbReference>
<evidence type="ECO:0000256" key="1">
    <source>
        <dbReference type="SAM" id="MobiDB-lite"/>
    </source>
</evidence>
<protein>
    <submittedName>
        <fullName evidence="3">General stress protein</fullName>
    </submittedName>
</protein>
<evidence type="ECO:0000259" key="2">
    <source>
        <dbReference type="Pfam" id="PF11181"/>
    </source>
</evidence>
<sequence length="323" mass="36602">MDKKVFIGMYHNDSELMKKIDDLKAQGIDGENIYLNAQYDSDVTMFQGMKYGDVQTTPDSWFDRFLDFLTGENHVRSMLQEVGVPEEDMDNYYREIEKGGKLLYVDQGELHEYHAQTINQFGMMNEGTDPNLGANRVTPEDYESPSSTHETNRMVDPQAPLGRVGGEAMSTFNPATMSITPGVPQAPLVNPDALLPKDPAQKELEEQRAINEEIVNRQQALHEEVVHPSDAAVVHNQEASSESEQLTTVDQEVKIQKDDETIRVPLEDFHPESPVDAYTTEQLAESKKTDYTTNEQPPSNQLSEEQQLTDERVTKRPNNEFPH</sequence>
<evidence type="ECO:0000313" key="4">
    <source>
        <dbReference type="Proteomes" id="UP001282284"/>
    </source>
</evidence>
<feature type="domain" description="General stress protein 17M-like" evidence="2">
    <location>
        <begin position="6"/>
        <end position="99"/>
    </location>
</feature>
<evidence type="ECO:0000313" key="3">
    <source>
        <dbReference type="EMBL" id="MDW0112483.1"/>
    </source>
</evidence>
<organism evidence="3 4">
    <name type="scientific">Sporosarcina saromensis</name>
    <dbReference type="NCBI Taxonomy" id="359365"/>
    <lineage>
        <taxon>Bacteria</taxon>
        <taxon>Bacillati</taxon>
        <taxon>Bacillota</taxon>
        <taxon>Bacilli</taxon>
        <taxon>Bacillales</taxon>
        <taxon>Caryophanaceae</taxon>
        <taxon>Sporosarcina</taxon>
    </lineage>
</organism>